<evidence type="ECO:0000313" key="1">
    <source>
        <dbReference type="EMBL" id="AOH69107.1"/>
    </source>
</evidence>
<dbReference type="EMBL" id="KX223718">
    <property type="protein sequence ID" value="AOH69107.1"/>
    <property type="molecule type" value="Genomic_DNA"/>
</dbReference>
<gene>
    <name evidence="1" type="ORF">A6F54_32</name>
</gene>
<accession>A0A1D5APG3</accession>
<name>A0A1D5APG3_9VIRU</name>
<reference evidence="1" key="1">
    <citation type="journal article" date="2016" name="PLoS ONE">
        <title>Analysis of Genetic Variation across the Encapsidated Genome of Microplitis demolitor Bracovirus in Parasitoid Wasps.</title>
        <authorList>
            <person name="Burke G.R."/>
        </authorList>
    </citation>
    <scope>NUCLEOTIDE SEQUENCE</scope>
    <source>
        <strain evidence="1">UGA</strain>
    </source>
</reference>
<organism evidence="1">
    <name type="scientific">Microplitis mediator bracovirus</name>
    <dbReference type="NCBI Taxonomy" id="1836595"/>
    <lineage>
        <taxon>Viruses</taxon>
        <taxon>Viruses incertae sedis</taxon>
        <taxon>Polydnaviriformidae</taxon>
        <taxon>Bracoviriform</taxon>
    </lineage>
</organism>
<protein>
    <submittedName>
        <fullName evidence="1">Uncharacterized protein</fullName>
    </submittedName>
</protein>
<sequence length="92" mass="10591">MGSTKGIYCVVKFIEMPFLYTEEYQVVPSSWIAPGVSEQQVLVTFPLMDKTKLLNVVKNRQPASEKWLSFPATIEFITDNFDHAMLYLDLLQ</sequence>
<proteinExistence type="predicted"/>